<organism evidence="2 3">
    <name type="scientific">Pisolithus microcarpus 441</name>
    <dbReference type="NCBI Taxonomy" id="765257"/>
    <lineage>
        <taxon>Eukaryota</taxon>
        <taxon>Fungi</taxon>
        <taxon>Dikarya</taxon>
        <taxon>Basidiomycota</taxon>
        <taxon>Agaricomycotina</taxon>
        <taxon>Agaricomycetes</taxon>
        <taxon>Agaricomycetidae</taxon>
        <taxon>Boletales</taxon>
        <taxon>Sclerodermatineae</taxon>
        <taxon>Pisolithaceae</taxon>
        <taxon>Pisolithus</taxon>
    </lineage>
</organism>
<keyword evidence="3" id="KW-1185">Reference proteome</keyword>
<evidence type="ECO:0000256" key="1">
    <source>
        <dbReference type="SAM" id="MobiDB-lite"/>
    </source>
</evidence>
<evidence type="ECO:0000313" key="2">
    <source>
        <dbReference type="EMBL" id="KIK22356.1"/>
    </source>
</evidence>
<dbReference type="EMBL" id="KN833740">
    <property type="protein sequence ID" value="KIK22356.1"/>
    <property type="molecule type" value="Genomic_DNA"/>
</dbReference>
<dbReference type="Proteomes" id="UP000054018">
    <property type="component" value="Unassembled WGS sequence"/>
</dbReference>
<name>A0A0C9Z001_9AGAM</name>
<sequence length="79" mass="8533">MSFYVLVPGIHCVFASCRKTESYGANSRFSSSGPLAGLGGGRTQASSDVLPRIVSDRATNCSAGKWRRETKDNMDKEES</sequence>
<feature type="region of interest" description="Disordered" evidence="1">
    <location>
        <begin position="23"/>
        <end position="49"/>
    </location>
</feature>
<reference evidence="3" key="2">
    <citation type="submission" date="2015-01" db="EMBL/GenBank/DDBJ databases">
        <title>Evolutionary Origins and Diversification of the Mycorrhizal Mutualists.</title>
        <authorList>
            <consortium name="DOE Joint Genome Institute"/>
            <consortium name="Mycorrhizal Genomics Consortium"/>
            <person name="Kohler A."/>
            <person name="Kuo A."/>
            <person name="Nagy L.G."/>
            <person name="Floudas D."/>
            <person name="Copeland A."/>
            <person name="Barry K.W."/>
            <person name="Cichocki N."/>
            <person name="Veneault-Fourrey C."/>
            <person name="LaButti K."/>
            <person name="Lindquist E.A."/>
            <person name="Lipzen A."/>
            <person name="Lundell T."/>
            <person name="Morin E."/>
            <person name="Murat C."/>
            <person name="Riley R."/>
            <person name="Ohm R."/>
            <person name="Sun H."/>
            <person name="Tunlid A."/>
            <person name="Henrissat B."/>
            <person name="Grigoriev I.V."/>
            <person name="Hibbett D.S."/>
            <person name="Martin F."/>
        </authorList>
    </citation>
    <scope>NUCLEOTIDE SEQUENCE [LARGE SCALE GENOMIC DNA]</scope>
    <source>
        <strain evidence="3">441</strain>
    </source>
</reference>
<dbReference type="AlphaFoldDB" id="A0A0C9Z001"/>
<gene>
    <name evidence="2" type="ORF">PISMIDRAFT_680382</name>
</gene>
<dbReference type="HOGENOM" id="CLU_2606943_0_0_1"/>
<proteinExistence type="predicted"/>
<protein>
    <submittedName>
        <fullName evidence="2">Unplaced genomic scaffold scaffold_56, whole genome shotgun sequence</fullName>
    </submittedName>
</protein>
<accession>A0A0C9Z001</accession>
<reference evidence="2 3" key="1">
    <citation type="submission" date="2014-04" db="EMBL/GenBank/DDBJ databases">
        <authorList>
            <consortium name="DOE Joint Genome Institute"/>
            <person name="Kuo A."/>
            <person name="Kohler A."/>
            <person name="Costa M.D."/>
            <person name="Nagy L.G."/>
            <person name="Floudas D."/>
            <person name="Copeland A."/>
            <person name="Barry K.W."/>
            <person name="Cichocki N."/>
            <person name="Veneault-Fourrey C."/>
            <person name="LaButti K."/>
            <person name="Lindquist E.A."/>
            <person name="Lipzen A."/>
            <person name="Lundell T."/>
            <person name="Morin E."/>
            <person name="Murat C."/>
            <person name="Sun H."/>
            <person name="Tunlid A."/>
            <person name="Henrissat B."/>
            <person name="Grigoriev I.V."/>
            <person name="Hibbett D.S."/>
            <person name="Martin F."/>
            <person name="Nordberg H.P."/>
            <person name="Cantor M.N."/>
            <person name="Hua S.X."/>
        </authorList>
    </citation>
    <scope>NUCLEOTIDE SEQUENCE [LARGE SCALE GENOMIC DNA]</scope>
    <source>
        <strain evidence="2 3">441</strain>
    </source>
</reference>
<evidence type="ECO:0000313" key="3">
    <source>
        <dbReference type="Proteomes" id="UP000054018"/>
    </source>
</evidence>